<comment type="caution">
    <text evidence="2">The sequence shown here is derived from an EMBL/GenBank/DDBJ whole genome shotgun (WGS) entry which is preliminary data.</text>
</comment>
<dbReference type="Proteomes" id="UP000231843">
    <property type="component" value="Unassembled WGS sequence"/>
</dbReference>
<dbReference type="Gene3D" id="1.25.40.10">
    <property type="entry name" value="Tetratricopeptide repeat domain"/>
    <property type="match status" value="2"/>
</dbReference>
<dbReference type="GO" id="GO:0045892">
    <property type="term" value="P:negative regulation of DNA-templated transcription"/>
    <property type="evidence" value="ECO:0007669"/>
    <property type="project" value="InterPro"/>
</dbReference>
<evidence type="ECO:0000256" key="1">
    <source>
        <dbReference type="PROSITE-ProRule" id="PRU00339"/>
    </source>
</evidence>
<protein>
    <submittedName>
        <fullName evidence="2">Uncharacterized protein</fullName>
    </submittedName>
</protein>
<dbReference type="InterPro" id="IPR011990">
    <property type="entry name" value="TPR-like_helical_dom_sf"/>
</dbReference>
<dbReference type="SMART" id="SM00028">
    <property type="entry name" value="TPR"/>
    <property type="match status" value="5"/>
</dbReference>
<dbReference type="AlphaFoldDB" id="A0A2M9ZWA3"/>
<gene>
    <name evidence="2" type="ORF">CH365_12995</name>
</gene>
<keyword evidence="3" id="KW-1185">Reference proteome</keyword>
<sequence>MSGLILRIQKKGMFHTNMINLSKSFPDSSYGIFAKGYLNLNQSKYEDCIADFEKAIKNNSNDIYLSRESFFYKGICNFDISKYDEAIEDFTKVLEFKEGQEPSETYINALLERSKVYNRIKKYDLAKEGISEVIESLKKNKKLIQYYDYEQYHVDRISLNYTLKNYAAALEDCDWLIKESKDKKDLGYFYRGQFKYKLLDDPEGGYEDYLKAAQTNPKNFAALATIVEVLNKKGEYKKIPSYLTLAIKVKPQLGVLYYARGYFYAQLGDRVNSCKDMRESLKYSSEDVERDSEGYYSMDHLPGANSFINVNCR</sequence>
<evidence type="ECO:0000313" key="2">
    <source>
        <dbReference type="EMBL" id="PJZ76305.1"/>
    </source>
</evidence>
<name>A0A2M9ZWA3_9LEPT</name>
<organism evidence="2 3">
    <name type="scientific">Leptospira neocaledonica</name>
    <dbReference type="NCBI Taxonomy" id="2023192"/>
    <lineage>
        <taxon>Bacteria</taxon>
        <taxon>Pseudomonadati</taxon>
        <taxon>Spirochaetota</taxon>
        <taxon>Spirochaetia</taxon>
        <taxon>Leptospirales</taxon>
        <taxon>Leptospiraceae</taxon>
        <taxon>Leptospira</taxon>
    </lineage>
</organism>
<feature type="repeat" description="TPR" evidence="1">
    <location>
        <begin position="67"/>
        <end position="100"/>
    </location>
</feature>
<reference evidence="2 3" key="1">
    <citation type="submission" date="2017-07" db="EMBL/GenBank/DDBJ databases">
        <title>Leptospira spp. isolated from tropical soils.</title>
        <authorList>
            <person name="Thibeaux R."/>
            <person name="Iraola G."/>
            <person name="Ferres I."/>
            <person name="Bierque E."/>
            <person name="Girault D."/>
            <person name="Soupe-Gilbert M.-E."/>
            <person name="Picardeau M."/>
            <person name="Goarant C."/>
        </authorList>
    </citation>
    <scope>NUCLEOTIDE SEQUENCE [LARGE SCALE GENOMIC DNA]</scope>
    <source>
        <strain evidence="2 3">ES4-C-A1</strain>
    </source>
</reference>
<dbReference type="Pfam" id="PF13181">
    <property type="entry name" value="TPR_8"/>
    <property type="match status" value="1"/>
</dbReference>
<proteinExistence type="predicted"/>
<dbReference type="PANTHER" id="PTHR44749">
    <property type="entry name" value="SUPPRESSOR OF RPS4-RLD 1"/>
    <property type="match status" value="1"/>
</dbReference>
<dbReference type="SUPFAM" id="SSF48452">
    <property type="entry name" value="TPR-like"/>
    <property type="match status" value="1"/>
</dbReference>
<dbReference type="PANTHER" id="PTHR44749:SF1">
    <property type="entry name" value="TETRATRICOPEPTIDE-LIKE HELICAL DOMAIN-CONTAINING PROTEIN"/>
    <property type="match status" value="1"/>
</dbReference>
<dbReference type="PROSITE" id="PS50005">
    <property type="entry name" value="TPR"/>
    <property type="match status" value="1"/>
</dbReference>
<keyword evidence="1" id="KW-0802">TPR repeat</keyword>
<dbReference type="InterPro" id="IPR019734">
    <property type="entry name" value="TPR_rpt"/>
</dbReference>
<dbReference type="InterPro" id="IPR044650">
    <property type="entry name" value="SRFR1-like"/>
</dbReference>
<dbReference type="EMBL" id="NPEA01000007">
    <property type="protein sequence ID" value="PJZ76305.1"/>
    <property type="molecule type" value="Genomic_DNA"/>
</dbReference>
<evidence type="ECO:0000313" key="3">
    <source>
        <dbReference type="Proteomes" id="UP000231843"/>
    </source>
</evidence>
<accession>A0A2M9ZWA3</accession>